<feature type="transmembrane region" description="Helical" evidence="1">
    <location>
        <begin position="90"/>
        <end position="109"/>
    </location>
</feature>
<evidence type="ECO:0000313" key="3">
    <source>
        <dbReference type="Proteomes" id="UP001596317"/>
    </source>
</evidence>
<keyword evidence="1" id="KW-0812">Transmembrane</keyword>
<dbReference type="RefSeq" id="WP_380053448.1">
    <property type="nucleotide sequence ID" value="NZ_JBHSWB010000001.1"/>
</dbReference>
<organism evidence="2 3">
    <name type="scientific">Deinococcus multiflagellatus</name>
    <dbReference type="NCBI Taxonomy" id="1656887"/>
    <lineage>
        <taxon>Bacteria</taxon>
        <taxon>Thermotogati</taxon>
        <taxon>Deinococcota</taxon>
        <taxon>Deinococci</taxon>
        <taxon>Deinococcales</taxon>
        <taxon>Deinococcaceae</taxon>
        <taxon>Deinococcus</taxon>
    </lineage>
</organism>
<evidence type="ECO:0000313" key="2">
    <source>
        <dbReference type="EMBL" id="MFC6659012.1"/>
    </source>
</evidence>
<protein>
    <submittedName>
        <fullName evidence="2">Uncharacterized protein</fullName>
    </submittedName>
</protein>
<accession>A0ABW1ZF63</accession>
<sequence>MHTPRPLRSGAARRLLRAPLRLTRALWRAAQPWPASSGDPWALVPQTGRGTGLRRVAGLGALALLTLVGLSFLGTLTVLLGIGVASGSDLAGWLLGLTLLLAAVLLGWARGRARQWQAQAHPLPASDELGQLRALHAQARALPRSDRAAVLGALQATAQALQATGGEGTLTRDAFDARQAAREDLPELLAAARRGGAPCSHSCS</sequence>
<evidence type="ECO:0000256" key="1">
    <source>
        <dbReference type="SAM" id="Phobius"/>
    </source>
</evidence>
<keyword evidence="1" id="KW-1133">Transmembrane helix</keyword>
<dbReference type="Proteomes" id="UP001596317">
    <property type="component" value="Unassembled WGS sequence"/>
</dbReference>
<keyword evidence="1" id="KW-0472">Membrane</keyword>
<reference evidence="3" key="1">
    <citation type="journal article" date="2019" name="Int. J. Syst. Evol. Microbiol.">
        <title>The Global Catalogue of Microorganisms (GCM) 10K type strain sequencing project: providing services to taxonomists for standard genome sequencing and annotation.</title>
        <authorList>
            <consortium name="The Broad Institute Genomics Platform"/>
            <consortium name="The Broad Institute Genome Sequencing Center for Infectious Disease"/>
            <person name="Wu L."/>
            <person name="Ma J."/>
        </authorList>
    </citation>
    <scope>NUCLEOTIDE SEQUENCE [LARGE SCALE GENOMIC DNA]</scope>
    <source>
        <strain evidence="3">CCUG 63830</strain>
    </source>
</reference>
<keyword evidence="3" id="KW-1185">Reference proteome</keyword>
<proteinExistence type="predicted"/>
<feature type="transmembrane region" description="Helical" evidence="1">
    <location>
        <begin position="59"/>
        <end position="84"/>
    </location>
</feature>
<name>A0ABW1ZF63_9DEIO</name>
<comment type="caution">
    <text evidence="2">The sequence shown here is derived from an EMBL/GenBank/DDBJ whole genome shotgun (WGS) entry which is preliminary data.</text>
</comment>
<dbReference type="EMBL" id="JBHSWB010000001">
    <property type="protein sequence ID" value="MFC6659012.1"/>
    <property type="molecule type" value="Genomic_DNA"/>
</dbReference>
<gene>
    <name evidence="2" type="ORF">ACFP90_00550</name>
</gene>